<dbReference type="EMBL" id="AMFJ01000394">
    <property type="protein sequence ID" value="EKE27961.1"/>
    <property type="molecule type" value="Genomic_DNA"/>
</dbReference>
<dbReference type="AlphaFoldDB" id="K2F9Z9"/>
<name>K2F9Z9_9BACT</name>
<evidence type="ECO:0000313" key="1">
    <source>
        <dbReference type="EMBL" id="EKE27961.1"/>
    </source>
</evidence>
<proteinExistence type="predicted"/>
<comment type="caution">
    <text evidence="1">The sequence shown here is derived from an EMBL/GenBank/DDBJ whole genome shotgun (WGS) entry which is preliminary data.</text>
</comment>
<accession>K2F9Z9</accession>
<reference evidence="1" key="1">
    <citation type="journal article" date="2012" name="Science">
        <title>Fermentation, hydrogen, and sulfur metabolism in multiple uncultivated bacterial phyla.</title>
        <authorList>
            <person name="Wrighton K.C."/>
            <person name="Thomas B.C."/>
            <person name="Sharon I."/>
            <person name="Miller C.S."/>
            <person name="Castelle C.J."/>
            <person name="VerBerkmoes N.C."/>
            <person name="Wilkins M.J."/>
            <person name="Hettich R.L."/>
            <person name="Lipton M.S."/>
            <person name="Williams K.H."/>
            <person name="Long P.E."/>
            <person name="Banfield J.F."/>
        </authorList>
    </citation>
    <scope>NUCLEOTIDE SEQUENCE [LARGE SCALE GENOMIC DNA]</scope>
</reference>
<sequence>MNLQKKINLKNMANDRPVTERLVEENLNWKLDNYLQKFKSEEIEWKLSLTLEKNKKDLFNGSLQLIIDGKRFRYKREDYKKLDDLINHLFDHFKEELANK</sequence>
<protein>
    <submittedName>
        <fullName evidence="1">Uncharacterized protein</fullName>
    </submittedName>
</protein>
<gene>
    <name evidence="1" type="ORF">ACD_3C00120G0008</name>
</gene>
<organism evidence="1">
    <name type="scientific">uncultured bacterium</name>
    <name type="common">gcode 4</name>
    <dbReference type="NCBI Taxonomy" id="1234023"/>
    <lineage>
        <taxon>Bacteria</taxon>
        <taxon>environmental samples</taxon>
    </lineage>
</organism>